<evidence type="ECO:0000313" key="2">
    <source>
        <dbReference type="Proteomes" id="UP000269597"/>
    </source>
</evidence>
<dbReference type="EMBL" id="RFBY01000076">
    <property type="protein sequence ID" value="RSP70976.1"/>
    <property type="molecule type" value="Genomic_DNA"/>
</dbReference>
<proteinExistence type="predicted"/>
<dbReference type="RefSeq" id="WP_057047172.1">
    <property type="nucleotide sequence ID" value="NZ_JAVIDY010000070.1"/>
</dbReference>
<sequence length="291" mass="32881">MGIIKKYHDNPYEIITVLSTGANFAVDSRLALAKYTSHILSFIHLVNESTSSADLLAKIRVPKLDKDTRMTYLKLFRRCVCSSLDTELSKKITKVSTEELVSNFCDHFLDINELKKFFNSEFNQSHLMSLSCLLAEYDKRGASGYQLTDLLFDELERLYPNIEVLGPRGAGKDIELNTVYPSFMGGRFPCDFVIRDKQSNKILAVGFSRYDSTRGGAQSDDRTGGNAQKVSKLREHCIATGEIIKVLFVSDGPGLAHRDTWEETLSLDESWDDNVRVTTLKTLEEVTLNWL</sequence>
<dbReference type="Proteomes" id="UP000269597">
    <property type="component" value="Unassembled WGS sequence"/>
</dbReference>
<dbReference type="AlphaFoldDB" id="A0A429LBN6"/>
<gene>
    <name evidence="1" type="ORF">EA722_16765</name>
</gene>
<reference evidence="1 2" key="1">
    <citation type="submission" date="2018-10" db="EMBL/GenBank/DDBJ databases">
        <title>GWAS and RNA-Seq identify cryptic mechanisms of antimicrobial resistance in Acinetobacter baumannii.</title>
        <authorList>
            <person name="Sahl J.W."/>
        </authorList>
    </citation>
    <scope>NUCLEOTIDE SEQUENCE [LARGE SCALE GENOMIC DNA]</scope>
    <source>
        <strain evidence="1 2">TG31299</strain>
    </source>
</reference>
<organism evidence="1 2">
    <name type="scientific">Acinetobacter baumannii</name>
    <dbReference type="NCBI Taxonomy" id="470"/>
    <lineage>
        <taxon>Bacteria</taxon>
        <taxon>Pseudomonadati</taxon>
        <taxon>Pseudomonadota</taxon>
        <taxon>Gammaproteobacteria</taxon>
        <taxon>Moraxellales</taxon>
        <taxon>Moraxellaceae</taxon>
        <taxon>Acinetobacter</taxon>
        <taxon>Acinetobacter calcoaceticus/baumannii complex</taxon>
    </lineage>
</organism>
<name>A0A429LBN6_ACIBA</name>
<evidence type="ECO:0000313" key="1">
    <source>
        <dbReference type="EMBL" id="RSP70976.1"/>
    </source>
</evidence>
<protein>
    <submittedName>
        <fullName evidence="1">Uncharacterized protein</fullName>
    </submittedName>
</protein>
<accession>A0A429LBN6</accession>
<comment type="caution">
    <text evidence="1">The sequence shown here is derived from an EMBL/GenBank/DDBJ whole genome shotgun (WGS) entry which is preliminary data.</text>
</comment>